<name>A0ABT5LPZ7_9GAMM</name>
<accession>A0ABT5LPZ7</accession>
<dbReference type="Proteomes" id="UP001220225">
    <property type="component" value="Unassembled WGS sequence"/>
</dbReference>
<dbReference type="EMBL" id="JAQRFN010000006">
    <property type="protein sequence ID" value="MDC9596487.1"/>
    <property type="molecule type" value="Genomic_DNA"/>
</dbReference>
<organism evidence="1 2">
    <name type="scientific">Xenorhabdus anantnagensis</name>
    <dbReference type="NCBI Taxonomy" id="3025875"/>
    <lineage>
        <taxon>Bacteria</taxon>
        <taxon>Pseudomonadati</taxon>
        <taxon>Pseudomonadota</taxon>
        <taxon>Gammaproteobacteria</taxon>
        <taxon>Enterobacterales</taxon>
        <taxon>Morganellaceae</taxon>
        <taxon>Xenorhabdus</taxon>
    </lineage>
</organism>
<comment type="caution">
    <text evidence="1">The sequence shown here is derived from an EMBL/GenBank/DDBJ whole genome shotgun (WGS) entry which is preliminary data.</text>
</comment>
<protein>
    <recommendedName>
        <fullName evidence="3">Transposase</fullName>
    </recommendedName>
</protein>
<proteinExistence type="predicted"/>
<keyword evidence="2" id="KW-1185">Reference proteome</keyword>
<dbReference type="RefSeq" id="WP_273575063.1">
    <property type="nucleotide sequence ID" value="NZ_JAQRFN010000006.1"/>
</dbReference>
<evidence type="ECO:0000313" key="1">
    <source>
        <dbReference type="EMBL" id="MDC9596487.1"/>
    </source>
</evidence>
<gene>
    <name evidence="1" type="ORF">PSI14_06280</name>
</gene>
<evidence type="ECO:0000313" key="2">
    <source>
        <dbReference type="Proteomes" id="UP001220225"/>
    </source>
</evidence>
<reference evidence="1 2" key="1">
    <citation type="submission" date="2023-02" db="EMBL/GenBank/DDBJ databases">
        <title>Entomopathogenic bacteria.</title>
        <authorList>
            <person name="Machado R.A."/>
        </authorList>
    </citation>
    <scope>NUCLEOTIDE SEQUENCE [LARGE SCALE GENOMIC DNA]</scope>
    <source>
        <strain evidence="1 2">XENO-2</strain>
    </source>
</reference>
<evidence type="ECO:0008006" key="3">
    <source>
        <dbReference type="Google" id="ProtNLM"/>
    </source>
</evidence>
<sequence>MASIVLQEKLQIDEGLYRRADGGIDKVTSLVVRLYSLESTSVYQLGSTQGKRGKLSRGVWGVIFERGVREGTAKRKNSDLNVDHCRGYKTGQVARRPNGNKKRACPLAVDITQVRVSMLTKNGSVRGCKKPNSDTLVGKTDSALAIGNTDAVTETKYRTVTQENKQGAKEC</sequence>